<dbReference type="Proteomes" id="UP000245410">
    <property type="component" value="Unassembled WGS sequence"/>
</dbReference>
<evidence type="ECO:0000256" key="6">
    <source>
        <dbReference type="ARBA" id="ARBA00022741"/>
    </source>
</evidence>
<dbReference type="GO" id="GO:0016887">
    <property type="term" value="F:ATP hydrolysis activity"/>
    <property type="evidence" value="ECO:0007669"/>
    <property type="project" value="InterPro"/>
</dbReference>
<dbReference type="InterPro" id="IPR017871">
    <property type="entry name" value="ABC_transporter-like_CS"/>
</dbReference>
<dbReference type="GO" id="GO:0005524">
    <property type="term" value="F:ATP binding"/>
    <property type="evidence" value="ECO:0007669"/>
    <property type="project" value="UniProtKB-KW"/>
</dbReference>
<organism evidence="11 12">
    <name type="scientific">Micromonospora acroterricola</name>
    <dbReference type="NCBI Taxonomy" id="2202421"/>
    <lineage>
        <taxon>Bacteria</taxon>
        <taxon>Bacillati</taxon>
        <taxon>Actinomycetota</taxon>
        <taxon>Actinomycetes</taxon>
        <taxon>Micromonosporales</taxon>
        <taxon>Micromonosporaceae</taxon>
        <taxon>Micromonospora</taxon>
    </lineage>
</organism>
<dbReference type="SMART" id="SM00382">
    <property type="entry name" value="AAA"/>
    <property type="match status" value="2"/>
</dbReference>
<dbReference type="InterPro" id="IPR050107">
    <property type="entry name" value="ABC_carbohydrate_import_ATPase"/>
</dbReference>
<dbReference type="RefSeq" id="WP_109820581.1">
    <property type="nucleotide sequence ID" value="NZ_QGKR01000346.1"/>
</dbReference>
<dbReference type="CDD" id="cd03216">
    <property type="entry name" value="ABC_Carb_Monos_I"/>
    <property type="match status" value="1"/>
</dbReference>
<dbReference type="SUPFAM" id="SSF52540">
    <property type="entry name" value="P-loop containing nucleoside triphosphate hydrolases"/>
    <property type="match status" value="2"/>
</dbReference>
<keyword evidence="2" id="KW-0813">Transport</keyword>
<dbReference type="InterPro" id="IPR003593">
    <property type="entry name" value="AAA+_ATPase"/>
</dbReference>
<keyword evidence="4" id="KW-0762">Sugar transport</keyword>
<dbReference type="OrthoDB" id="39350at2"/>
<dbReference type="EMBL" id="QGKR01000346">
    <property type="protein sequence ID" value="PWR05023.1"/>
    <property type="molecule type" value="Genomic_DNA"/>
</dbReference>
<evidence type="ECO:0000259" key="10">
    <source>
        <dbReference type="PROSITE" id="PS50893"/>
    </source>
</evidence>
<comment type="subcellular location">
    <subcellularLocation>
        <location evidence="1">Cell membrane</location>
        <topology evidence="1">Peripheral membrane protein</topology>
    </subcellularLocation>
</comment>
<keyword evidence="3" id="KW-1003">Cell membrane</keyword>
<accession>A0A317CWZ7</accession>
<reference evidence="11 12" key="1">
    <citation type="submission" date="2018-05" db="EMBL/GenBank/DDBJ databases">
        <title>Micromonospora atacamensis sp. nov., a novel actinobacteria isolated from high altitude Atacama Desert soil.</title>
        <authorList>
            <person name="Carro L."/>
            <person name="Golinska P."/>
            <person name="Klenk H.-P."/>
            <person name="Goodfellow M."/>
        </authorList>
    </citation>
    <scope>NUCLEOTIDE SEQUENCE [LARGE SCALE GENOMIC DNA]</scope>
    <source>
        <strain evidence="11 12">5R2A7</strain>
    </source>
</reference>
<keyword evidence="7 11" id="KW-0067">ATP-binding</keyword>
<dbReference type="PROSITE" id="PS00211">
    <property type="entry name" value="ABC_TRANSPORTER_1"/>
    <property type="match status" value="1"/>
</dbReference>
<evidence type="ECO:0000256" key="4">
    <source>
        <dbReference type="ARBA" id="ARBA00022597"/>
    </source>
</evidence>
<keyword evidence="9" id="KW-0472">Membrane</keyword>
<evidence type="ECO:0000256" key="2">
    <source>
        <dbReference type="ARBA" id="ARBA00022448"/>
    </source>
</evidence>
<name>A0A317CWZ7_9ACTN</name>
<gene>
    <name evidence="11" type="ORF">DKT68_29115</name>
</gene>
<evidence type="ECO:0000256" key="3">
    <source>
        <dbReference type="ARBA" id="ARBA00022475"/>
    </source>
</evidence>
<evidence type="ECO:0000256" key="5">
    <source>
        <dbReference type="ARBA" id="ARBA00022737"/>
    </source>
</evidence>
<keyword evidence="6" id="KW-0547">Nucleotide-binding</keyword>
<dbReference type="Gene3D" id="3.40.50.300">
    <property type="entry name" value="P-loop containing nucleotide triphosphate hydrolases"/>
    <property type="match status" value="2"/>
</dbReference>
<evidence type="ECO:0000256" key="1">
    <source>
        <dbReference type="ARBA" id="ARBA00004202"/>
    </source>
</evidence>
<evidence type="ECO:0000256" key="9">
    <source>
        <dbReference type="ARBA" id="ARBA00023136"/>
    </source>
</evidence>
<dbReference type="GO" id="GO:0005886">
    <property type="term" value="C:plasma membrane"/>
    <property type="evidence" value="ECO:0007669"/>
    <property type="project" value="UniProtKB-SubCell"/>
</dbReference>
<dbReference type="FunFam" id="3.40.50.300:FF:000127">
    <property type="entry name" value="Ribose import ATP-binding protein RbsA"/>
    <property type="match status" value="1"/>
</dbReference>
<dbReference type="InterPro" id="IPR027417">
    <property type="entry name" value="P-loop_NTPase"/>
</dbReference>
<dbReference type="CDD" id="cd03215">
    <property type="entry name" value="ABC_Carb_Monos_II"/>
    <property type="match status" value="1"/>
</dbReference>
<sequence>MTADPRPPDPVVLGMYGISKRFFGVTVLDDVRLECRAGEIHAVMGENGAGKSTLMKILVGVHQPDAGRIELNGAPVRFHHPRQALAAGVSIVHQELTLLPERTVAENIFLGREPRRRFGVDRAAMDQAATRLLAALGAEDVISPRSLVGRLPVARQQLVEIAKALSFEPRVLVLDEPTAALSPHEVDALFDRIRRLRADGLTVLYISHRLREVFDLTDRITVLKDGRRVDTVETAEVNTRRLVHLMVGRELDHYYPPRAAPGRIGPVRLAVRGAGAGLLHDVDLDLRAGEIVGLAGLAGSGRTELARLLFGATRMTAGSLTVDGRARRLRSPRHAIRRGIGLLTEDRKSEGLVLQRSVRDNTLLAARSLGRGAARRVALADLLDRVRLRGGTDREVRYLSGGNQQKVVLARWLATGARVLIFDEPTRGIDVGAKASIHELMRELADAGAAILMISSELPEVIGMADRIVVLRQGTVAGELPAGASEAEIMLLATGEPDRTGAAAGASREGGTA</sequence>
<comment type="caution">
    <text evidence="11">The sequence shown here is derived from an EMBL/GenBank/DDBJ whole genome shotgun (WGS) entry which is preliminary data.</text>
</comment>
<feature type="domain" description="ABC transporter" evidence="10">
    <location>
        <begin position="13"/>
        <end position="250"/>
    </location>
</feature>
<dbReference type="InterPro" id="IPR003439">
    <property type="entry name" value="ABC_transporter-like_ATP-bd"/>
</dbReference>
<proteinExistence type="predicted"/>
<keyword evidence="8" id="KW-1278">Translocase</keyword>
<dbReference type="PANTHER" id="PTHR43790">
    <property type="entry name" value="CARBOHYDRATE TRANSPORT ATP-BINDING PROTEIN MG119-RELATED"/>
    <property type="match status" value="1"/>
</dbReference>
<dbReference type="Pfam" id="PF00005">
    <property type="entry name" value="ABC_tran"/>
    <property type="match status" value="2"/>
</dbReference>
<evidence type="ECO:0000256" key="7">
    <source>
        <dbReference type="ARBA" id="ARBA00022840"/>
    </source>
</evidence>
<dbReference type="PANTHER" id="PTHR43790:SF3">
    <property type="entry name" value="D-ALLOSE IMPORT ATP-BINDING PROTEIN ALSA-RELATED"/>
    <property type="match status" value="1"/>
</dbReference>
<keyword evidence="5" id="KW-0677">Repeat</keyword>
<evidence type="ECO:0000313" key="12">
    <source>
        <dbReference type="Proteomes" id="UP000245410"/>
    </source>
</evidence>
<keyword evidence="12" id="KW-1185">Reference proteome</keyword>
<dbReference type="PROSITE" id="PS50893">
    <property type="entry name" value="ABC_TRANSPORTER_2"/>
    <property type="match status" value="2"/>
</dbReference>
<dbReference type="AlphaFoldDB" id="A0A317CWZ7"/>
<evidence type="ECO:0000313" key="11">
    <source>
        <dbReference type="EMBL" id="PWR05023.1"/>
    </source>
</evidence>
<feature type="domain" description="ABC transporter" evidence="10">
    <location>
        <begin position="264"/>
        <end position="498"/>
    </location>
</feature>
<protein>
    <submittedName>
        <fullName evidence="11">Sugar ABC transporter ATP-binding protein</fullName>
    </submittedName>
</protein>
<evidence type="ECO:0000256" key="8">
    <source>
        <dbReference type="ARBA" id="ARBA00022967"/>
    </source>
</evidence>